<evidence type="ECO:0000256" key="3">
    <source>
        <dbReference type="ARBA" id="ARBA00022964"/>
    </source>
</evidence>
<evidence type="ECO:0000313" key="8">
    <source>
        <dbReference type="EMBL" id="MBD1224065.1"/>
    </source>
</evidence>
<comment type="catalytic activity">
    <reaction evidence="7">
        <text>L-tryptophan + O2 = N-formyl-L-kynurenine</text>
        <dbReference type="Rhea" id="RHEA:24536"/>
        <dbReference type="ChEBI" id="CHEBI:15379"/>
        <dbReference type="ChEBI" id="CHEBI:57912"/>
        <dbReference type="ChEBI" id="CHEBI:58629"/>
        <dbReference type="EC" id="1.13.11.11"/>
    </reaction>
</comment>
<keyword evidence="4 7" id="KW-0560">Oxidoreductase</keyword>
<dbReference type="EMBL" id="JACWEZ010000013">
    <property type="protein sequence ID" value="MBD1224065.1"/>
    <property type="molecule type" value="Genomic_DNA"/>
</dbReference>
<dbReference type="Pfam" id="PF03301">
    <property type="entry name" value="Trp_dioxygenase"/>
    <property type="match status" value="2"/>
</dbReference>
<protein>
    <recommendedName>
        <fullName evidence="7">Tryptophan 2,3-dioxygenase</fullName>
        <shortName evidence="7">TDO</shortName>
        <ecNumber evidence="7">1.13.11.11</ecNumber>
    </recommendedName>
    <alternativeName>
        <fullName evidence="7">Tryptamin 2,3-dioxygenase</fullName>
    </alternativeName>
    <alternativeName>
        <fullName evidence="7">Tryptophan oxygenase</fullName>
        <shortName evidence="7">TO</shortName>
        <shortName evidence="7">TRPO</shortName>
    </alternativeName>
    <alternativeName>
        <fullName evidence="7">Tryptophan pyrrolase</fullName>
    </alternativeName>
    <alternativeName>
        <fullName evidence="7">Tryptophanase</fullName>
    </alternativeName>
</protein>
<dbReference type="PANTHER" id="PTHR10138:SF0">
    <property type="entry name" value="TRYPTOPHAN 2,3-DIOXYGENASE"/>
    <property type="match status" value="1"/>
</dbReference>
<feature type="binding site" evidence="7">
    <location>
        <position position="118"/>
    </location>
    <ligand>
        <name>substrate</name>
    </ligand>
</feature>
<comment type="subunit">
    <text evidence="7">Homotetramer.</text>
</comment>
<dbReference type="Gene3D" id="1.20.58.480">
    <property type="match status" value="1"/>
</dbReference>
<sequence length="283" mass="33286">MMTNKNKHEAFKNEKSIHTDFKEKMTYSDYLGLDTLLASHHPLSDHHDEMLFISVHHVSEIWMKQILHEMNSAIHDIQADNLREAFKKLARVSQIQMQLKNVWDVLATLTPSEYIEFRDKLGNASGFQSYQNRLIEFALGYKTDYVIKIYEKNPELHEKLKAAYEAPSIYDVAIQALARAGLSIDQEVLDRDVSETHQKNESVKEAWKTVYKNVDQYWELYELAEELVDIEDQFQQWRFRHMKTVERIIGFKMGTGGSGGVSYLKKVLDQYFFPELWQLRTEI</sequence>
<comment type="caution">
    <text evidence="8">The sequence shown here is derived from an EMBL/GenBank/DDBJ whole genome shotgun (WGS) entry which is preliminary data.</text>
</comment>
<dbReference type="NCBIfam" id="TIGR03036">
    <property type="entry name" value="trp_2_3_diox"/>
    <property type="match status" value="1"/>
</dbReference>
<evidence type="ECO:0000256" key="6">
    <source>
        <dbReference type="ARBA" id="ARBA00023079"/>
    </source>
</evidence>
<comment type="similarity">
    <text evidence="7">Belongs to the tryptophan 2,3-dioxygenase family.</text>
</comment>
<evidence type="ECO:0000256" key="7">
    <source>
        <dbReference type="HAMAP-Rule" id="MF_01972"/>
    </source>
</evidence>
<dbReference type="SUPFAM" id="SSF140959">
    <property type="entry name" value="Indolic compounds 2,3-dioxygenase-like"/>
    <property type="match status" value="1"/>
</dbReference>
<feature type="binding site" evidence="7">
    <location>
        <position position="114"/>
    </location>
    <ligand>
        <name>substrate</name>
    </ligand>
</feature>
<keyword evidence="1 7" id="KW-0349">Heme</keyword>
<dbReference type="EC" id="1.13.11.11" evidence="7"/>
<evidence type="ECO:0000256" key="4">
    <source>
        <dbReference type="ARBA" id="ARBA00023002"/>
    </source>
</evidence>
<feature type="binding site" description="axial binding residue" evidence="7">
    <location>
        <position position="241"/>
    </location>
    <ligand>
        <name>heme</name>
        <dbReference type="ChEBI" id="CHEBI:30413"/>
    </ligand>
    <ligandPart>
        <name>Fe</name>
        <dbReference type="ChEBI" id="CHEBI:18248"/>
    </ligandPart>
</feature>
<dbReference type="InterPro" id="IPR017485">
    <property type="entry name" value="Trp_2-3-dOase_bac"/>
</dbReference>
<dbReference type="Proteomes" id="UP000621631">
    <property type="component" value="Unassembled WGS sequence"/>
</dbReference>
<dbReference type="InterPro" id="IPR037217">
    <property type="entry name" value="Trp/Indoleamine_2_3_dOase-like"/>
</dbReference>
<dbReference type="GeneID" id="71514035"/>
<comment type="caution">
    <text evidence="7">Lacks conserved residue(s) required for the propagation of feature annotation.</text>
</comment>
<dbReference type="GO" id="GO:0004833">
    <property type="term" value="F:L-tryptophan 2,3-dioxygenase activity"/>
    <property type="evidence" value="ECO:0007669"/>
    <property type="project" value="UniProtKB-EC"/>
</dbReference>
<keyword evidence="5 7" id="KW-0408">Iron</keyword>
<proteinExistence type="inferred from homology"/>
<gene>
    <name evidence="7 8" type="primary">kynA</name>
    <name evidence="8" type="ORF">IC602_15765</name>
</gene>
<evidence type="ECO:0000313" key="9">
    <source>
        <dbReference type="Proteomes" id="UP000621631"/>
    </source>
</evidence>
<organism evidence="8 9">
    <name type="scientific">Virgibacillus halodenitrificans</name>
    <name type="common">Bacillus halodenitrificans</name>
    <dbReference type="NCBI Taxonomy" id="1482"/>
    <lineage>
        <taxon>Bacteria</taxon>
        <taxon>Bacillati</taxon>
        <taxon>Bacillota</taxon>
        <taxon>Bacilli</taxon>
        <taxon>Bacillales</taxon>
        <taxon>Bacillaceae</taxon>
        <taxon>Virgibacillus</taxon>
    </lineage>
</organism>
<dbReference type="RefSeq" id="WP_019377342.1">
    <property type="nucleotide sequence ID" value="NZ_CP017962.1"/>
</dbReference>
<comment type="function">
    <text evidence="7">Heme-dependent dioxygenase that catalyzes the oxidative cleavage of the L-tryptophan (L-Trp) pyrrole ring and converts L-tryptophan to N-formyl-L-kynurenine. Catalyzes the oxidative cleavage of the indole moiety.</text>
</comment>
<name>A0ABR7VQ83_VIRHA</name>
<keyword evidence="9" id="KW-1185">Reference proteome</keyword>
<dbReference type="InterPro" id="IPR004981">
    <property type="entry name" value="Trp_2_3_dOase"/>
</dbReference>
<feature type="binding site" evidence="7">
    <location>
        <position position="255"/>
    </location>
    <ligand>
        <name>substrate</name>
    </ligand>
</feature>
<dbReference type="PANTHER" id="PTHR10138">
    <property type="entry name" value="TRYPTOPHAN 2,3-DIOXYGENASE"/>
    <property type="match status" value="1"/>
</dbReference>
<keyword evidence="2 7" id="KW-0479">Metal-binding</keyword>
<keyword evidence="6 7" id="KW-0823">Tryptophan catabolism</keyword>
<evidence type="ECO:0000256" key="1">
    <source>
        <dbReference type="ARBA" id="ARBA00022617"/>
    </source>
</evidence>
<evidence type="ECO:0000256" key="2">
    <source>
        <dbReference type="ARBA" id="ARBA00022723"/>
    </source>
</evidence>
<evidence type="ECO:0000256" key="5">
    <source>
        <dbReference type="ARBA" id="ARBA00023004"/>
    </source>
</evidence>
<keyword evidence="3 7" id="KW-0223">Dioxygenase</keyword>
<dbReference type="HAMAP" id="MF_01972">
    <property type="entry name" value="T23O"/>
    <property type="match status" value="1"/>
</dbReference>
<reference evidence="8 9" key="1">
    <citation type="submission" date="2020-09" db="EMBL/GenBank/DDBJ databases">
        <title>Draft Genome Sequences of Oil-Oxidizing Bacteria Halomonas titanicae, Marinobacter lutaoensis, and Virgibacillus halodenitrificans Isolated from Highly Saline Environments.</title>
        <authorList>
            <person name="Grouzdev D.S."/>
            <person name="Sokolova D.S."/>
            <person name="Semenova E.M."/>
            <person name="Borzenkov I.A."/>
            <person name="Bidzhieva S.K."/>
            <person name="Poltaraus A.B."/>
            <person name="Nazina T.N."/>
        </authorList>
    </citation>
    <scope>NUCLEOTIDE SEQUENCE [LARGE SCALE GENOMIC DNA]</scope>
    <source>
        <strain evidence="8 9">VKM B-3472D</strain>
    </source>
</reference>
<comment type="cofactor">
    <cofactor evidence="7">
        <name>heme</name>
        <dbReference type="ChEBI" id="CHEBI:30413"/>
    </cofactor>
    <text evidence="7">Binds 1 heme group per subunit.</text>
</comment>
<accession>A0ABR7VQ83</accession>
<comment type="pathway">
    <text evidence="7">Amino-acid degradation; L-tryptophan degradation via kynurenine pathway; L-kynurenine from L-tryptophan: step 1/2.</text>
</comment>